<evidence type="ECO:0000313" key="11">
    <source>
        <dbReference type="EMBL" id="NMO97219.1"/>
    </source>
</evidence>
<dbReference type="InterPro" id="IPR018060">
    <property type="entry name" value="HTH_AraC"/>
</dbReference>
<comment type="caution">
    <text evidence="11">The sequence shown here is derived from an EMBL/GenBank/DDBJ whole genome shotgun (WGS) entry which is preliminary data.</text>
</comment>
<dbReference type="Proteomes" id="UP000565468">
    <property type="component" value="Unassembled WGS sequence"/>
</dbReference>
<evidence type="ECO:0000259" key="9">
    <source>
        <dbReference type="PROSITE" id="PS01124"/>
    </source>
</evidence>
<evidence type="ECO:0000259" key="10">
    <source>
        <dbReference type="PROSITE" id="PS50110"/>
    </source>
</evidence>
<dbReference type="Gene3D" id="1.10.10.60">
    <property type="entry name" value="Homeodomain-like"/>
    <property type="match status" value="2"/>
</dbReference>
<dbReference type="PROSITE" id="PS50110">
    <property type="entry name" value="RESPONSE_REGULATORY"/>
    <property type="match status" value="1"/>
</dbReference>
<dbReference type="SMART" id="SM00448">
    <property type="entry name" value="REC"/>
    <property type="match status" value="1"/>
</dbReference>
<keyword evidence="7" id="KW-0804">Transcription</keyword>
<evidence type="ECO:0000256" key="1">
    <source>
        <dbReference type="ARBA" id="ARBA00004496"/>
    </source>
</evidence>
<dbReference type="PROSITE" id="PS01124">
    <property type="entry name" value="HTH_ARAC_FAMILY_2"/>
    <property type="match status" value="1"/>
</dbReference>
<dbReference type="Pfam" id="PF17853">
    <property type="entry name" value="GGDEF_2"/>
    <property type="match status" value="1"/>
</dbReference>
<dbReference type="GO" id="GO:0000160">
    <property type="term" value="P:phosphorelay signal transduction system"/>
    <property type="evidence" value="ECO:0007669"/>
    <property type="project" value="UniProtKB-KW"/>
</dbReference>
<dbReference type="Pfam" id="PF00072">
    <property type="entry name" value="Response_reg"/>
    <property type="match status" value="1"/>
</dbReference>
<dbReference type="InterPro" id="IPR020449">
    <property type="entry name" value="Tscrpt_reg_AraC-type_HTH"/>
</dbReference>
<feature type="domain" description="Response regulatory" evidence="10">
    <location>
        <begin position="3"/>
        <end position="120"/>
    </location>
</feature>
<dbReference type="InterPro" id="IPR001789">
    <property type="entry name" value="Sig_transdc_resp-reg_receiver"/>
</dbReference>
<keyword evidence="4" id="KW-0902">Two-component regulatory system</keyword>
<dbReference type="RefSeq" id="WP_169506007.1">
    <property type="nucleotide sequence ID" value="NZ_JABBPN010000016.1"/>
</dbReference>
<proteinExistence type="predicted"/>
<sequence>MIEVLIVDDEPKLREGLKSIVPWSEIGYHIADTAANGMEALEKHKQIHPGLMVVDIRMPGMDGIQLIEAIRETDPDVHLLILSGYADFDYAKRAISQGVDGYLLKPVDEEELENYLYQIRDKILQEQTSDAIQMTSSGGERERFIQKLVSAGTADASGLERAGQLNLLWDQYQVILLYIHGIEGTEAEGDAALKQMLYEKYEQNGEGIVFSTRSCLGILQPVPVSGEPSRKELLTHLQEAVQQCGLTAVFAIGAPVRALKELPAAYRSARELISARFFYEDQLLLYPDSVRFGSEHTGYSDLAYSSGAVTDQLYYAIDAGQMETLSALVNAAAETMMQEQYTEEKMKGAFVELLTAVYGKLTRHRAELQSRTSEKEYSDHIAAVYRQPNVYALCRHSISFLEMLAGQDVRDSRGQEMKKILDLIDRNYNENLKLESLAAVFNYNSAYLGKMFKNTTGEYFNTYLDKVRMEKAKELLKQGMKVYHVAEQVGYSNVDYFHSKFKKYVGTSPSNYRKEPEE</sequence>
<evidence type="ECO:0000313" key="12">
    <source>
        <dbReference type="Proteomes" id="UP000565468"/>
    </source>
</evidence>
<dbReference type="Pfam" id="PF12833">
    <property type="entry name" value="HTH_18"/>
    <property type="match status" value="1"/>
</dbReference>
<dbReference type="PANTHER" id="PTHR42713">
    <property type="entry name" value="HISTIDINE KINASE-RELATED"/>
    <property type="match status" value="1"/>
</dbReference>
<dbReference type="CDD" id="cd17536">
    <property type="entry name" value="REC_YesN-like"/>
    <property type="match status" value="1"/>
</dbReference>
<reference evidence="11 12" key="1">
    <citation type="submission" date="2020-04" db="EMBL/GenBank/DDBJ databases">
        <title>Paenibacillus algicola sp. nov., a novel marine bacterium producing alginate lyase.</title>
        <authorList>
            <person name="Huang H."/>
        </authorList>
    </citation>
    <scope>NUCLEOTIDE SEQUENCE [LARGE SCALE GENOMIC DNA]</scope>
    <source>
        <strain evidence="11 12">L7-75</strain>
    </source>
</reference>
<organism evidence="11 12">
    <name type="scientific">Paenibacillus lemnae</name>
    <dbReference type="NCBI Taxonomy" id="1330551"/>
    <lineage>
        <taxon>Bacteria</taxon>
        <taxon>Bacillati</taxon>
        <taxon>Bacillota</taxon>
        <taxon>Bacilli</taxon>
        <taxon>Bacillales</taxon>
        <taxon>Paenibacillaceae</taxon>
        <taxon>Paenibacillus</taxon>
    </lineage>
</organism>
<dbReference type="InterPro" id="IPR041522">
    <property type="entry name" value="CdaR_GGDEF"/>
</dbReference>
<evidence type="ECO:0000256" key="5">
    <source>
        <dbReference type="ARBA" id="ARBA00023015"/>
    </source>
</evidence>
<keyword evidence="2" id="KW-0963">Cytoplasm</keyword>
<feature type="modified residue" description="4-aspartylphosphate" evidence="8">
    <location>
        <position position="55"/>
    </location>
</feature>
<evidence type="ECO:0000256" key="8">
    <source>
        <dbReference type="PROSITE-ProRule" id="PRU00169"/>
    </source>
</evidence>
<dbReference type="GO" id="GO:0003700">
    <property type="term" value="F:DNA-binding transcription factor activity"/>
    <property type="evidence" value="ECO:0007669"/>
    <property type="project" value="InterPro"/>
</dbReference>
<dbReference type="Gene3D" id="3.40.50.2300">
    <property type="match status" value="1"/>
</dbReference>
<accession>A0A848MAD6</accession>
<dbReference type="SUPFAM" id="SSF52172">
    <property type="entry name" value="CheY-like"/>
    <property type="match status" value="1"/>
</dbReference>
<evidence type="ECO:0000256" key="3">
    <source>
        <dbReference type="ARBA" id="ARBA00022553"/>
    </source>
</evidence>
<dbReference type="AlphaFoldDB" id="A0A848MAD6"/>
<evidence type="ECO:0000256" key="7">
    <source>
        <dbReference type="ARBA" id="ARBA00023163"/>
    </source>
</evidence>
<dbReference type="InterPro" id="IPR009057">
    <property type="entry name" value="Homeodomain-like_sf"/>
</dbReference>
<protein>
    <submittedName>
        <fullName evidence="11">Response regulator transcription factor</fullName>
    </submittedName>
</protein>
<dbReference type="SMART" id="SM00342">
    <property type="entry name" value="HTH_ARAC"/>
    <property type="match status" value="1"/>
</dbReference>
<dbReference type="PANTHER" id="PTHR42713:SF3">
    <property type="entry name" value="TRANSCRIPTIONAL REGULATORY PROTEIN HPTR"/>
    <property type="match status" value="1"/>
</dbReference>
<gene>
    <name evidence="11" type="ORF">HII30_15755</name>
</gene>
<dbReference type="PRINTS" id="PR00032">
    <property type="entry name" value="HTHARAC"/>
</dbReference>
<comment type="subcellular location">
    <subcellularLocation>
        <location evidence="1">Cytoplasm</location>
    </subcellularLocation>
</comment>
<dbReference type="InterPro" id="IPR051552">
    <property type="entry name" value="HptR"/>
</dbReference>
<evidence type="ECO:0000256" key="2">
    <source>
        <dbReference type="ARBA" id="ARBA00022490"/>
    </source>
</evidence>
<keyword evidence="6" id="KW-0238">DNA-binding</keyword>
<keyword evidence="12" id="KW-1185">Reference proteome</keyword>
<keyword evidence="3 8" id="KW-0597">Phosphoprotein</keyword>
<dbReference type="EMBL" id="JABBPN010000016">
    <property type="protein sequence ID" value="NMO97219.1"/>
    <property type="molecule type" value="Genomic_DNA"/>
</dbReference>
<dbReference type="GO" id="GO:0043565">
    <property type="term" value="F:sequence-specific DNA binding"/>
    <property type="evidence" value="ECO:0007669"/>
    <property type="project" value="InterPro"/>
</dbReference>
<dbReference type="SUPFAM" id="SSF46689">
    <property type="entry name" value="Homeodomain-like"/>
    <property type="match status" value="2"/>
</dbReference>
<evidence type="ECO:0000256" key="4">
    <source>
        <dbReference type="ARBA" id="ARBA00023012"/>
    </source>
</evidence>
<name>A0A848MAD6_PAELE</name>
<evidence type="ECO:0000256" key="6">
    <source>
        <dbReference type="ARBA" id="ARBA00023125"/>
    </source>
</evidence>
<keyword evidence="5" id="KW-0805">Transcription regulation</keyword>
<dbReference type="GO" id="GO:0005737">
    <property type="term" value="C:cytoplasm"/>
    <property type="evidence" value="ECO:0007669"/>
    <property type="project" value="UniProtKB-SubCell"/>
</dbReference>
<feature type="domain" description="HTH araC/xylS-type" evidence="9">
    <location>
        <begin position="418"/>
        <end position="515"/>
    </location>
</feature>
<dbReference type="InterPro" id="IPR011006">
    <property type="entry name" value="CheY-like_superfamily"/>
</dbReference>